<name>A0AA85BQE5_9TREM</name>
<keyword evidence="9 11" id="KW-0472">Membrane</keyword>
<proteinExistence type="predicted"/>
<reference evidence="16" key="1">
    <citation type="submission" date="2023-11" db="UniProtKB">
        <authorList>
            <consortium name="WormBaseParasite"/>
        </authorList>
    </citation>
    <scope>IDENTIFICATION</scope>
</reference>
<dbReference type="InterPro" id="IPR006028">
    <property type="entry name" value="GABAA/Glycine_rcpt"/>
</dbReference>
<dbReference type="GO" id="GO:0005230">
    <property type="term" value="F:extracellular ligand-gated monoatomic ion channel activity"/>
    <property type="evidence" value="ECO:0007669"/>
    <property type="project" value="InterPro"/>
</dbReference>
<evidence type="ECO:0000256" key="9">
    <source>
        <dbReference type="ARBA" id="ARBA00023136"/>
    </source>
</evidence>
<evidence type="ECO:0000256" key="4">
    <source>
        <dbReference type="ARBA" id="ARBA00022475"/>
    </source>
</evidence>
<dbReference type="WBParaSite" id="SMTH1_7380.1">
    <property type="protein sequence ID" value="SMTH1_7380.1"/>
    <property type="gene ID" value="SMTH1_7380"/>
</dbReference>
<evidence type="ECO:0000256" key="5">
    <source>
        <dbReference type="ARBA" id="ARBA00022692"/>
    </source>
</evidence>
<evidence type="ECO:0000256" key="1">
    <source>
        <dbReference type="ARBA" id="ARBA00004141"/>
    </source>
</evidence>
<evidence type="ECO:0000259" key="13">
    <source>
        <dbReference type="Pfam" id="PF02931"/>
    </source>
</evidence>
<keyword evidence="4" id="KW-1003">Cell membrane</keyword>
<dbReference type="PANTHER" id="PTHR18945">
    <property type="entry name" value="NEUROTRANSMITTER GATED ION CHANNEL"/>
    <property type="match status" value="1"/>
</dbReference>
<accession>A0AA85BQE5</accession>
<dbReference type="InterPro" id="IPR036719">
    <property type="entry name" value="Neuro-gated_channel_TM_sf"/>
</dbReference>
<keyword evidence="7 11" id="KW-1133">Transmembrane helix</keyword>
<dbReference type="Gene3D" id="1.20.58.390">
    <property type="entry name" value="Neurotransmitter-gated ion-channel transmembrane domain"/>
    <property type="match status" value="1"/>
</dbReference>
<dbReference type="Gene3D" id="2.70.170.10">
    <property type="entry name" value="Neurotransmitter-gated ion-channel ligand-binding domain"/>
    <property type="match status" value="1"/>
</dbReference>
<protein>
    <recommendedName>
        <fullName evidence="17">Neur_chan_LBD domain-containing protein</fullName>
    </recommendedName>
</protein>
<evidence type="ECO:0000256" key="10">
    <source>
        <dbReference type="ARBA" id="ARBA00023303"/>
    </source>
</evidence>
<dbReference type="InterPro" id="IPR006029">
    <property type="entry name" value="Neurotrans-gated_channel_TM"/>
</dbReference>
<keyword evidence="3" id="KW-0813">Transport</keyword>
<keyword evidence="10" id="KW-0407">Ion channel</keyword>
<feature type="chain" id="PRO_5041692273" description="Neur_chan_LBD domain-containing protein" evidence="12">
    <location>
        <begin position="25"/>
        <end position="323"/>
    </location>
</feature>
<dbReference type="InterPro" id="IPR006202">
    <property type="entry name" value="Neur_chan_lig-bd"/>
</dbReference>
<dbReference type="Pfam" id="PF02932">
    <property type="entry name" value="Neur_chan_memb"/>
    <property type="match status" value="1"/>
</dbReference>
<evidence type="ECO:0000256" key="11">
    <source>
        <dbReference type="SAM" id="Phobius"/>
    </source>
</evidence>
<dbReference type="SUPFAM" id="SSF63712">
    <property type="entry name" value="Nicotinic receptor ligand binding domain-like"/>
    <property type="match status" value="1"/>
</dbReference>
<evidence type="ECO:0000313" key="15">
    <source>
        <dbReference type="Proteomes" id="UP000050791"/>
    </source>
</evidence>
<keyword evidence="5 11" id="KW-0812">Transmembrane</keyword>
<evidence type="ECO:0000256" key="7">
    <source>
        <dbReference type="ARBA" id="ARBA00022989"/>
    </source>
</evidence>
<dbReference type="InterPro" id="IPR038050">
    <property type="entry name" value="Neuro_actylchol_rec"/>
</dbReference>
<feature type="domain" description="Neurotransmitter-gated ion-channel ligand-binding" evidence="13">
    <location>
        <begin position="34"/>
        <end position="128"/>
    </location>
</feature>
<keyword evidence="8" id="KW-0406">Ion transport</keyword>
<evidence type="ECO:0000259" key="14">
    <source>
        <dbReference type="Pfam" id="PF02932"/>
    </source>
</evidence>
<dbReference type="AlphaFoldDB" id="A0AA85BQE5"/>
<dbReference type="Proteomes" id="UP000050791">
    <property type="component" value="Unassembled WGS sequence"/>
</dbReference>
<evidence type="ECO:0000256" key="2">
    <source>
        <dbReference type="ARBA" id="ARBA00004236"/>
    </source>
</evidence>
<sequence length="323" mass="37062">MHILNHQIIFFILCPLYIFYDSKCAVLDASSIRDEIVETLFANYQSHVRPGELIRNTTVVTVYISVSAITSVDVRNMEYTIDMLLRQAWYDPRLAWDQIEKFKHYTKNIVSPVFKEKIWLPDLFFRNACITFNSGVLLEFAIASHLARRQKVSEWQVEVRKLVRRELARWCSACQLQYAQRGPSALSAYSASSRSNEKVSEYINSVAAAAFAIQNSPVLERPSPQMSVRLTKSGLMSMANIKSGKPDKVSKGVFYELVTNDSALTALDTTQKDALLPTNEPQRVKKPASMSKIDSYSRFVFPACFLLYNCFYWLYYLVIVKHK</sequence>
<evidence type="ECO:0000256" key="8">
    <source>
        <dbReference type="ARBA" id="ARBA00023065"/>
    </source>
</evidence>
<evidence type="ECO:0000256" key="3">
    <source>
        <dbReference type="ARBA" id="ARBA00022448"/>
    </source>
</evidence>
<dbReference type="PRINTS" id="PR00253">
    <property type="entry name" value="GABAARECEPTR"/>
</dbReference>
<feature type="signal peptide" evidence="12">
    <location>
        <begin position="1"/>
        <end position="24"/>
    </location>
</feature>
<feature type="transmembrane region" description="Helical" evidence="11">
    <location>
        <begin position="299"/>
        <end position="318"/>
    </location>
</feature>
<organism evidence="15 16">
    <name type="scientific">Schistosoma mattheei</name>
    <dbReference type="NCBI Taxonomy" id="31246"/>
    <lineage>
        <taxon>Eukaryota</taxon>
        <taxon>Metazoa</taxon>
        <taxon>Spiralia</taxon>
        <taxon>Lophotrochozoa</taxon>
        <taxon>Platyhelminthes</taxon>
        <taxon>Trematoda</taxon>
        <taxon>Digenea</taxon>
        <taxon>Strigeidida</taxon>
        <taxon>Schistosomatoidea</taxon>
        <taxon>Schistosomatidae</taxon>
        <taxon>Schistosoma</taxon>
    </lineage>
</organism>
<dbReference type="SUPFAM" id="SSF90112">
    <property type="entry name" value="Neurotransmitter-gated ion-channel transmembrane pore"/>
    <property type="match status" value="1"/>
</dbReference>
<dbReference type="GO" id="GO:0004888">
    <property type="term" value="F:transmembrane signaling receptor activity"/>
    <property type="evidence" value="ECO:0007669"/>
    <property type="project" value="InterPro"/>
</dbReference>
<dbReference type="Pfam" id="PF02931">
    <property type="entry name" value="Neur_chan_LBD"/>
    <property type="match status" value="1"/>
</dbReference>
<evidence type="ECO:0000313" key="16">
    <source>
        <dbReference type="WBParaSite" id="SMTH1_7380.1"/>
    </source>
</evidence>
<comment type="subcellular location">
    <subcellularLocation>
        <location evidence="2">Cell membrane</location>
    </subcellularLocation>
    <subcellularLocation>
        <location evidence="1">Membrane</location>
        <topology evidence="1">Multi-pass membrane protein</topology>
    </subcellularLocation>
</comment>
<dbReference type="InterPro" id="IPR036734">
    <property type="entry name" value="Neur_chan_lig-bd_sf"/>
</dbReference>
<evidence type="ECO:0008006" key="17">
    <source>
        <dbReference type="Google" id="ProtNLM"/>
    </source>
</evidence>
<evidence type="ECO:0000256" key="12">
    <source>
        <dbReference type="SAM" id="SignalP"/>
    </source>
</evidence>
<dbReference type="InterPro" id="IPR006201">
    <property type="entry name" value="Neur_channel"/>
</dbReference>
<evidence type="ECO:0000256" key="6">
    <source>
        <dbReference type="ARBA" id="ARBA00022729"/>
    </source>
</evidence>
<feature type="domain" description="Neurotransmitter-gated ion-channel transmembrane" evidence="14">
    <location>
        <begin position="129"/>
        <end position="313"/>
    </location>
</feature>
<keyword evidence="6 12" id="KW-0732">Signal</keyword>
<dbReference type="GO" id="GO:0005886">
    <property type="term" value="C:plasma membrane"/>
    <property type="evidence" value="ECO:0007669"/>
    <property type="project" value="UniProtKB-SubCell"/>
</dbReference>